<dbReference type="EC" id="2.5.1.-" evidence="5"/>
<evidence type="ECO:0000313" key="5">
    <source>
        <dbReference type="EMBL" id="XDP98428.1"/>
    </source>
</evidence>
<dbReference type="PANTHER" id="PTHR42723:SF1">
    <property type="entry name" value="CHLOROPHYLL SYNTHASE, CHLOROPLASTIC"/>
    <property type="match status" value="1"/>
</dbReference>
<name>A0AB39M056_9ACTN</name>
<keyword evidence="3" id="KW-1133">Transmembrane helix</keyword>
<keyword evidence="4" id="KW-0472">Membrane</keyword>
<dbReference type="RefSeq" id="WP_369153502.1">
    <property type="nucleotide sequence ID" value="NZ_CP163430.1"/>
</dbReference>
<gene>
    <name evidence="5" type="ORF">AB5J57_33535</name>
</gene>
<dbReference type="AlphaFoldDB" id="A0AB39M056"/>
<sequence length="282" mass="27780">MRSLVRLVRAPAALSVPGDVLCGAAAAGRGAGGRTLGMAASAVCLYWAGMALNDYADACLDALERPERPIPAGEVRRGTALTVATGLTTGALALAAVAGRRRGLAAAVPLAATVWAYDLFLKDTPAGPATMAAARGLDVLMGGGLRAAAPAAAVALHTYGVTSLSRYEVTGGGDRAVRAALACAAGAALGAGSLAARTRSRAARALTAATGVRYLAGYGAALVAAARRPSADRVREAVNTGILSLLPLQAALTAAAGAPAPAAVVAAARPVARRLLKVVSAT</sequence>
<keyword evidence="2" id="KW-0812">Transmembrane</keyword>
<evidence type="ECO:0000256" key="3">
    <source>
        <dbReference type="ARBA" id="ARBA00022989"/>
    </source>
</evidence>
<keyword evidence="5" id="KW-0614">Plasmid</keyword>
<dbReference type="InterPro" id="IPR050475">
    <property type="entry name" value="Prenyltransferase_related"/>
</dbReference>
<dbReference type="InterPro" id="IPR000537">
    <property type="entry name" value="UbiA_prenyltransferase"/>
</dbReference>
<dbReference type="EMBL" id="CP163430">
    <property type="protein sequence ID" value="XDP98428.1"/>
    <property type="molecule type" value="Genomic_DNA"/>
</dbReference>
<organism evidence="5">
    <name type="scientific">Streptomyces sp. R02</name>
    <dbReference type="NCBI Taxonomy" id="3238623"/>
    <lineage>
        <taxon>Bacteria</taxon>
        <taxon>Bacillati</taxon>
        <taxon>Actinomycetota</taxon>
        <taxon>Actinomycetes</taxon>
        <taxon>Kitasatosporales</taxon>
        <taxon>Streptomycetaceae</taxon>
        <taxon>Streptomyces</taxon>
    </lineage>
</organism>
<dbReference type="Gene3D" id="1.10.357.140">
    <property type="entry name" value="UbiA prenyltransferase"/>
    <property type="match status" value="1"/>
</dbReference>
<dbReference type="GO" id="GO:0016020">
    <property type="term" value="C:membrane"/>
    <property type="evidence" value="ECO:0007669"/>
    <property type="project" value="UniProtKB-SubCell"/>
</dbReference>
<comment type="subcellular location">
    <subcellularLocation>
        <location evidence="1">Membrane</location>
        <topology evidence="1">Multi-pass membrane protein</topology>
    </subcellularLocation>
</comment>
<dbReference type="GO" id="GO:0016765">
    <property type="term" value="F:transferase activity, transferring alkyl or aryl (other than methyl) groups"/>
    <property type="evidence" value="ECO:0007669"/>
    <property type="project" value="InterPro"/>
</dbReference>
<protein>
    <submittedName>
        <fullName evidence="5">SCO3242 family prenyltransferase</fullName>
        <ecNumber evidence="5">2.5.1.-</ecNumber>
    </submittedName>
</protein>
<keyword evidence="5" id="KW-0808">Transferase</keyword>
<evidence type="ECO:0000256" key="2">
    <source>
        <dbReference type="ARBA" id="ARBA00022692"/>
    </source>
</evidence>
<evidence type="ECO:0000256" key="4">
    <source>
        <dbReference type="ARBA" id="ARBA00023136"/>
    </source>
</evidence>
<evidence type="ECO:0000256" key="1">
    <source>
        <dbReference type="ARBA" id="ARBA00004141"/>
    </source>
</evidence>
<proteinExistence type="predicted"/>
<dbReference type="PANTHER" id="PTHR42723">
    <property type="entry name" value="CHLOROPHYLL SYNTHASE"/>
    <property type="match status" value="1"/>
</dbReference>
<geneLocation type="plasmid" evidence="5">
    <name>unnamed1</name>
</geneLocation>
<accession>A0AB39M056</accession>
<dbReference type="NCBIfam" id="NF045897">
    <property type="entry name" value="SCO3242_trans"/>
    <property type="match status" value="1"/>
</dbReference>
<dbReference type="InterPro" id="IPR044878">
    <property type="entry name" value="UbiA_sf"/>
</dbReference>
<dbReference type="Pfam" id="PF01040">
    <property type="entry name" value="UbiA"/>
    <property type="match status" value="1"/>
</dbReference>
<reference evidence="5" key="1">
    <citation type="submission" date="2024-07" db="EMBL/GenBank/DDBJ databases">
        <authorList>
            <person name="Yu S.T."/>
        </authorList>
    </citation>
    <scope>NUCLEOTIDE SEQUENCE</scope>
    <source>
        <strain evidence="5">R02</strain>
        <plasmid evidence="5">unnamed1</plasmid>
    </source>
</reference>